<feature type="domain" description="HTH luxR-type" evidence="6">
    <location>
        <begin position="154"/>
        <end position="219"/>
    </location>
</feature>
<organism evidence="8 9">
    <name type="scientific">Paenibacillus aurantiacus</name>
    <dbReference type="NCBI Taxonomy" id="1936118"/>
    <lineage>
        <taxon>Bacteria</taxon>
        <taxon>Bacillati</taxon>
        <taxon>Bacillota</taxon>
        <taxon>Bacilli</taxon>
        <taxon>Bacillales</taxon>
        <taxon>Paenibacillaceae</taxon>
        <taxon>Paenibacillus</taxon>
    </lineage>
</organism>
<name>A0ABV5KWA2_9BACL</name>
<evidence type="ECO:0000313" key="9">
    <source>
        <dbReference type="Proteomes" id="UP001589747"/>
    </source>
</evidence>
<dbReference type="InterPro" id="IPR011006">
    <property type="entry name" value="CheY-like_superfamily"/>
</dbReference>
<dbReference type="PRINTS" id="PR00038">
    <property type="entry name" value="HTHLUXR"/>
</dbReference>
<keyword evidence="3" id="KW-0238">DNA-binding</keyword>
<dbReference type="PANTHER" id="PTHR43214">
    <property type="entry name" value="TWO-COMPONENT RESPONSE REGULATOR"/>
    <property type="match status" value="1"/>
</dbReference>
<evidence type="ECO:0000259" key="7">
    <source>
        <dbReference type="PROSITE" id="PS50110"/>
    </source>
</evidence>
<gene>
    <name evidence="8" type="ORF">ACFFSY_23295</name>
</gene>
<accession>A0ABV5KWA2</accession>
<dbReference type="SMART" id="SM00421">
    <property type="entry name" value="HTH_LUXR"/>
    <property type="match status" value="1"/>
</dbReference>
<dbReference type="SMART" id="SM00448">
    <property type="entry name" value="REC"/>
    <property type="match status" value="1"/>
</dbReference>
<dbReference type="CDD" id="cd17535">
    <property type="entry name" value="REC_NarL-like"/>
    <property type="match status" value="1"/>
</dbReference>
<dbReference type="CDD" id="cd06170">
    <property type="entry name" value="LuxR_C_like"/>
    <property type="match status" value="1"/>
</dbReference>
<dbReference type="InterPro" id="IPR016032">
    <property type="entry name" value="Sig_transdc_resp-reg_C-effctor"/>
</dbReference>
<dbReference type="RefSeq" id="WP_377498598.1">
    <property type="nucleotide sequence ID" value="NZ_JBHMDO010000038.1"/>
</dbReference>
<proteinExistence type="predicted"/>
<dbReference type="SUPFAM" id="SSF52172">
    <property type="entry name" value="CheY-like"/>
    <property type="match status" value="1"/>
</dbReference>
<keyword evidence="1 5" id="KW-0597">Phosphoprotein</keyword>
<evidence type="ECO:0000256" key="3">
    <source>
        <dbReference type="ARBA" id="ARBA00023125"/>
    </source>
</evidence>
<dbReference type="Pfam" id="PF00196">
    <property type="entry name" value="GerE"/>
    <property type="match status" value="1"/>
</dbReference>
<dbReference type="InterPro" id="IPR039420">
    <property type="entry name" value="WalR-like"/>
</dbReference>
<dbReference type="InterPro" id="IPR001789">
    <property type="entry name" value="Sig_transdc_resp-reg_receiver"/>
</dbReference>
<dbReference type="SUPFAM" id="SSF46894">
    <property type="entry name" value="C-terminal effector domain of the bipartite response regulators"/>
    <property type="match status" value="1"/>
</dbReference>
<dbReference type="Gene3D" id="3.40.50.2300">
    <property type="match status" value="1"/>
</dbReference>
<keyword evidence="4" id="KW-0804">Transcription</keyword>
<keyword evidence="2" id="KW-0805">Transcription regulation</keyword>
<evidence type="ECO:0000256" key="1">
    <source>
        <dbReference type="ARBA" id="ARBA00022553"/>
    </source>
</evidence>
<dbReference type="InterPro" id="IPR000792">
    <property type="entry name" value="Tscrpt_reg_LuxR_C"/>
</dbReference>
<dbReference type="EMBL" id="JBHMDO010000038">
    <property type="protein sequence ID" value="MFB9328871.1"/>
    <property type="molecule type" value="Genomic_DNA"/>
</dbReference>
<evidence type="ECO:0000313" key="8">
    <source>
        <dbReference type="EMBL" id="MFB9328871.1"/>
    </source>
</evidence>
<comment type="caution">
    <text evidence="8">The sequence shown here is derived from an EMBL/GenBank/DDBJ whole genome shotgun (WGS) entry which is preliminary data.</text>
</comment>
<reference evidence="8 9" key="1">
    <citation type="submission" date="2024-09" db="EMBL/GenBank/DDBJ databases">
        <authorList>
            <person name="Sun Q."/>
            <person name="Mori K."/>
        </authorList>
    </citation>
    <scope>NUCLEOTIDE SEQUENCE [LARGE SCALE GENOMIC DNA]</scope>
    <source>
        <strain evidence="8 9">TISTR 2452</strain>
    </source>
</reference>
<evidence type="ECO:0000256" key="2">
    <source>
        <dbReference type="ARBA" id="ARBA00023015"/>
    </source>
</evidence>
<dbReference type="PROSITE" id="PS50043">
    <property type="entry name" value="HTH_LUXR_2"/>
    <property type="match status" value="1"/>
</dbReference>
<dbReference type="PANTHER" id="PTHR43214:SF40">
    <property type="entry name" value="TRANSCRIPTIONAL REGULATORY PROTEIN LNRK"/>
    <property type="match status" value="1"/>
</dbReference>
<evidence type="ECO:0000259" key="6">
    <source>
        <dbReference type="PROSITE" id="PS50043"/>
    </source>
</evidence>
<dbReference type="PROSITE" id="PS50110">
    <property type="entry name" value="RESPONSE_REGULATORY"/>
    <property type="match status" value="1"/>
</dbReference>
<protein>
    <submittedName>
        <fullName evidence="8">Response regulator</fullName>
    </submittedName>
</protein>
<dbReference type="Pfam" id="PF00072">
    <property type="entry name" value="Response_reg"/>
    <property type="match status" value="1"/>
</dbReference>
<sequence>MKVLIVDDQRLMREGLASLIGLEPDMDVVGTAVDGRDAYTKTLELRPDVVLMDIRMPGMDGIEGARLIFNHLPETKILILTTFDDAELILRALEEGVHGYLLKDMPSEAIVSAIHSVYNGGTVLQADITAMLLREMKKMEAWSKPAPTTLLAGESAALEMLTEREKEILALLGRGLNNKEIASLLVITEGTAKNHVSNLIAKLGLRDRTQAALFSVRSQTASL</sequence>
<feature type="modified residue" description="4-aspartylphosphate" evidence="5">
    <location>
        <position position="53"/>
    </location>
</feature>
<dbReference type="Proteomes" id="UP001589747">
    <property type="component" value="Unassembled WGS sequence"/>
</dbReference>
<feature type="domain" description="Response regulatory" evidence="7">
    <location>
        <begin position="2"/>
        <end position="118"/>
    </location>
</feature>
<keyword evidence="9" id="KW-1185">Reference proteome</keyword>
<evidence type="ECO:0000256" key="4">
    <source>
        <dbReference type="ARBA" id="ARBA00023163"/>
    </source>
</evidence>
<evidence type="ECO:0000256" key="5">
    <source>
        <dbReference type="PROSITE-ProRule" id="PRU00169"/>
    </source>
</evidence>
<dbReference type="InterPro" id="IPR058245">
    <property type="entry name" value="NreC/VraR/RcsB-like_REC"/>
</dbReference>